<dbReference type="GO" id="GO:0008963">
    <property type="term" value="F:phospho-N-acetylmuramoyl-pentapeptide-transferase activity"/>
    <property type="evidence" value="ECO:0007669"/>
    <property type="project" value="InterPro"/>
</dbReference>
<evidence type="ECO:0000256" key="3">
    <source>
        <dbReference type="ARBA" id="ARBA00022679"/>
    </source>
</evidence>
<evidence type="ECO:0000256" key="6">
    <source>
        <dbReference type="ARBA" id="ARBA00023136"/>
    </source>
</evidence>
<evidence type="ECO:0000256" key="7">
    <source>
        <dbReference type="SAM" id="Phobius"/>
    </source>
</evidence>
<evidence type="ECO:0000256" key="1">
    <source>
        <dbReference type="ARBA" id="ARBA00004141"/>
    </source>
</evidence>
<dbReference type="NCBIfam" id="TIGR00445">
    <property type="entry name" value="mraY"/>
    <property type="match status" value="1"/>
</dbReference>
<dbReference type="Pfam" id="PF00953">
    <property type="entry name" value="Glycos_transf_4"/>
    <property type="match status" value="1"/>
</dbReference>
<comment type="caution">
    <text evidence="8">The sequence shown here is derived from an EMBL/GenBank/DDBJ whole genome shotgun (WGS) entry which is preliminary data.</text>
</comment>
<organism evidence="8">
    <name type="scientific">bioreactor metagenome</name>
    <dbReference type="NCBI Taxonomy" id="1076179"/>
    <lineage>
        <taxon>unclassified sequences</taxon>
        <taxon>metagenomes</taxon>
        <taxon>ecological metagenomes</taxon>
    </lineage>
</organism>
<evidence type="ECO:0000256" key="2">
    <source>
        <dbReference type="ARBA" id="ARBA00005583"/>
    </source>
</evidence>
<evidence type="ECO:0000256" key="5">
    <source>
        <dbReference type="ARBA" id="ARBA00022989"/>
    </source>
</evidence>
<feature type="transmembrane region" description="Helical" evidence="7">
    <location>
        <begin position="288"/>
        <end position="305"/>
    </location>
</feature>
<dbReference type="GO" id="GO:0044038">
    <property type="term" value="P:cell wall macromolecule biosynthetic process"/>
    <property type="evidence" value="ECO:0007669"/>
    <property type="project" value="TreeGrafter"/>
</dbReference>
<dbReference type="PROSITE" id="PS01347">
    <property type="entry name" value="MRAY_1"/>
    <property type="match status" value="1"/>
</dbReference>
<dbReference type="CDD" id="cd06852">
    <property type="entry name" value="GT_MraY"/>
    <property type="match status" value="1"/>
</dbReference>
<keyword evidence="5 7" id="KW-1133">Transmembrane helix</keyword>
<dbReference type="PANTHER" id="PTHR22926">
    <property type="entry name" value="PHOSPHO-N-ACETYLMURAMOYL-PENTAPEPTIDE-TRANSFERASE"/>
    <property type="match status" value="1"/>
</dbReference>
<name>A0A644U238_9ZZZZ</name>
<evidence type="ECO:0000313" key="8">
    <source>
        <dbReference type="EMBL" id="MPL72452.1"/>
    </source>
</evidence>
<keyword evidence="6 7" id="KW-0472">Membrane</keyword>
<dbReference type="InterPro" id="IPR000715">
    <property type="entry name" value="Glycosyl_transferase_4"/>
</dbReference>
<keyword evidence="3 8" id="KW-0808">Transferase</keyword>
<gene>
    <name evidence="8" type="primary">mraY_8</name>
    <name evidence="8" type="ORF">SDC9_18237</name>
</gene>
<feature type="transmembrane region" description="Helical" evidence="7">
    <location>
        <begin position="220"/>
        <end position="237"/>
    </location>
</feature>
<dbReference type="AlphaFoldDB" id="A0A644U238"/>
<reference evidence="8" key="1">
    <citation type="submission" date="2019-08" db="EMBL/GenBank/DDBJ databases">
        <authorList>
            <person name="Kucharzyk K."/>
            <person name="Murdoch R.W."/>
            <person name="Higgins S."/>
            <person name="Loffler F."/>
        </authorList>
    </citation>
    <scope>NUCLEOTIDE SEQUENCE</scope>
</reference>
<proteinExistence type="inferred from homology"/>
<dbReference type="HAMAP" id="MF_00038">
    <property type="entry name" value="MraY"/>
    <property type="match status" value="1"/>
</dbReference>
<dbReference type="PROSITE" id="PS01348">
    <property type="entry name" value="MRAY_2"/>
    <property type="match status" value="1"/>
</dbReference>
<sequence length="426" mass="47105">MIYNLFDYLQESVDFPGLGLFRYISFRAISAVILSMLIALFVGKRIINKLAKRQIGESIRDLGLEGQMSKKGTPTMGGIIILVSLLIPAVLLGDLTNIYVQLMILTAVWLGLIGFMDDYIKVFKKNKEGLQGKFKIFGQVGLGLIVGVSLYLSDQAVVRVPSSELVKEAHAEVISQEGFTDKVEYFKDEKSTKTTIPFVKDNEFDYAWLSPVKGEIGQKVGWVVYVLMVIFIVTAVSNGTNLTDGMDGLTTGISAIVGVTLAILAYLSGNIIYANYLNIMYIPNTGELVVVLAAFIGALVGFLWYNSYPAQVFMGDTGSLAIGGIIAVAAIMIRKELLIPVLCGIFFVESISVIVQRLYFKYTRIKYGEGVRIFRMAPLHHHFQKEGVPALIQRPRRALPEAKIVARFWIIAIILAVLSIVTLKIR</sequence>
<dbReference type="PANTHER" id="PTHR22926:SF5">
    <property type="entry name" value="PHOSPHO-N-ACETYLMURAMOYL-PENTAPEPTIDE-TRANSFERASE HOMOLOG"/>
    <property type="match status" value="1"/>
</dbReference>
<feature type="transmembrane region" description="Helical" evidence="7">
    <location>
        <begin position="136"/>
        <end position="153"/>
    </location>
</feature>
<evidence type="ECO:0000256" key="4">
    <source>
        <dbReference type="ARBA" id="ARBA00022692"/>
    </source>
</evidence>
<dbReference type="GO" id="GO:0071555">
    <property type="term" value="P:cell wall organization"/>
    <property type="evidence" value="ECO:0007669"/>
    <property type="project" value="TreeGrafter"/>
</dbReference>
<comment type="similarity">
    <text evidence="2">Belongs to the glycosyltransferase 4 family. MraY subfamily.</text>
</comment>
<accession>A0A644U238</accession>
<feature type="transmembrane region" description="Helical" evidence="7">
    <location>
        <begin position="312"/>
        <end position="333"/>
    </location>
</feature>
<dbReference type="InterPro" id="IPR018480">
    <property type="entry name" value="PNAcMuramoyl-5peptid_Trfase_CS"/>
</dbReference>
<feature type="transmembrane region" description="Helical" evidence="7">
    <location>
        <begin position="404"/>
        <end position="425"/>
    </location>
</feature>
<dbReference type="InterPro" id="IPR003524">
    <property type="entry name" value="PNAcMuramoyl-5peptid_Trfase"/>
</dbReference>
<dbReference type="EMBL" id="VSSQ01000066">
    <property type="protein sequence ID" value="MPL72452.1"/>
    <property type="molecule type" value="Genomic_DNA"/>
</dbReference>
<feature type="transmembrane region" description="Helical" evidence="7">
    <location>
        <begin position="339"/>
        <end position="360"/>
    </location>
</feature>
<feature type="transmembrane region" description="Helical" evidence="7">
    <location>
        <begin position="20"/>
        <end position="43"/>
    </location>
</feature>
<dbReference type="GO" id="GO:0005886">
    <property type="term" value="C:plasma membrane"/>
    <property type="evidence" value="ECO:0007669"/>
    <property type="project" value="TreeGrafter"/>
</dbReference>
<dbReference type="EC" id="2.7.8.13" evidence="8"/>
<keyword evidence="4 7" id="KW-0812">Transmembrane</keyword>
<dbReference type="Pfam" id="PF10555">
    <property type="entry name" value="MraY_sig1"/>
    <property type="match status" value="1"/>
</dbReference>
<protein>
    <submittedName>
        <fullName evidence="8">Phospho-N-acetylmuramoyl-pentapeptide-transferase</fullName>
        <ecNumber evidence="8">2.7.8.13</ecNumber>
    </submittedName>
</protein>
<feature type="transmembrane region" description="Helical" evidence="7">
    <location>
        <begin position="75"/>
        <end position="92"/>
    </location>
</feature>
<feature type="transmembrane region" description="Helical" evidence="7">
    <location>
        <begin position="249"/>
        <end position="268"/>
    </location>
</feature>
<comment type="subcellular location">
    <subcellularLocation>
        <location evidence="1">Membrane</location>
        <topology evidence="1">Multi-pass membrane protein</topology>
    </subcellularLocation>
</comment>
<feature type="transmembrane region" description="Helical" evidence="7">
    <location>
        <begin position="98"/>
        <end position="115"/>
    </location>
</feature>